<feature type="chain" id="PRO_5001707326" evidence="1">
    <location>
        <begin position="21"/>
        <end position="121"/>
    </location>
</feature>
<dbReference type="EMBL" id="CP008884">
    <property type="protein sequence ID" value="AIF49159.1"/>
    <property type="molecule type" value="Genomic_DNA"/>
</dbReference>
<evidence type="ECO:0000313" key="2">
    <source>
        <dbReference type="EMBL" id="AIF49159.1"/>
    </source>
</evidence>
<keyword evidence="1" id="KW-0732">Signal</keyword>
<dbReference type="HOGENOM" id="CLU_2094947_0_0_6"/>
<organism evidence="2 3">
    <name type="scientific">Dyella japonica A8</name>
    <dbReference type="NCBI Taxonomy" id="1217721"/>
    <lineage>
        <taxon>Bacteria</taxon>
        <taxon>Pseudomonadati</taxon>
        <taxon>Pseudomonadota</taxon>
        <taxon>Gammaproteobacteria</taxon>
        <taxon>Lysobacterales</taxon>
        <taxon>Rhodanobacteraceae</taxon>
        <taxon>Dyella</taxon>
    </lineage>
</organism>
<evidence type="ECO:0000313" key="3">
    <source>
        <dbReference type="Proteomes" id="UP000027987"/>
    </source>
</evidence>
<proteinExistence type="predicted"/>
<dbReference type="Proteomes" id="UP000027987">
    <property type="component" value="Chromosome"/>
</dbReference>
<dbReference type="KEGG" id="dja:HY57_18860"/>
<sequence>MKKTLIAAALFLAAPLAAHAACAPTDFAVQDFKMKLVGAGAAARLSLSGQLVNHCAEAAAAQVSIEAKDGSGKVIQAKKGWPAGTTNIGPGQSVEFDLGRLFRFDPEMQQYTVGVADVRTW</sequence>
<dbReference type="AlphaFoldDB" id="A0A075K4S6"/>
<protein>
    <submittedName>
        <fullName evidence="2">Uncharacterized protein</fullName>
    </submittedName>
</protein>
<keyword evidence="3" id="KW-1185">Reference proteome</keyword>
<dbReference type="OrthoDB" id="5959567at2"/>
<feature type="signal peptide" evidence="1">
    <location>
        <begin position="1"/>
        <end position="20"/>
    </location>
</feature>
<dbReference type="PATRIC" id="fig|1217721.7.peg.3866"/>
<dbReference type="RefSeq" id="WP_019466602.1">
    <property type="nucleotide sequence ID" value="NZ_ALOY01000176.1"/>
</dbReference>
<evidence type="ECO:0000256" key="1">
    <source>
        <dbReference type="SAM" id="SignalP"/>
    </source>
</evidence>
<gene>
    <name evidence="2" type="ORF">HY57_18860</name>
</gene>
<reference evidence="2 3" key="1">
    <citation type="submission" date="2014-07" db="EMBL/GenBank/DDBJ databases">
        <title>Complete Genome Sequence of Dyella japonica Strain A8 Isolated from Malaysian Tropical Soil.</title>
        <authorList>
            <person name="Hui R.K.H."/>
            <person name="Chen J.-W."/>
            <person name="Chan K.-G."/>
            <person name="Leung F.C.C."/>
        </authorList>
    </citation>
    <scope>NUCLEOTIDE SEQUENCE [LARGE SCALE GENOMIC DNA]</scope>
    <source>
        <strain evidence="2 3">A8</strain>
    </source>
</reference>
<accession>A0A075K4S6</accession>
<name>A0A075K4S6_9GAMM</name>